<feature type="compositionally biased region" description="Basic and acidic residues" evidence="9">
    <location>
        <begin position="35"/>
        <end position="45"/>
    </location>
</feature>
<gene>
    <name evidence="12" type="ORF">niasHT_021842</name>
</gene>
<keyword evidence="7" id="KW-0325">Glycoprotein</keyword>
<evidence type="ECO:0000259" key="11">
    <source>
        <dbReference type="Pfam" id="PF06535"/>
    </source>
</evidence>
<keyword evidence="6" id="KW-0472">Membrane</keyword>
<keyword evidence="5" id="KW-0732">Signal</keyword>
<dbReference type="Proteomes" id="UP001620626">
    <property type="component" value="Unassembled WGS sequence"/>
</dbReference>
<evidence type="ECO:0000256" key="1">
    <source>
        <dbReference type="ARBA" id="ARBA00004609"/>
    </source>
</evidence>
<comment type="caution">
    <text evidence="12">The sequence shown here is derived from an EMBL/GenBank/DDBJ whole genome shotgun (WGS) entry which is preliminary data.</text>
</comment>
<dbReference type="PANTHER" id="PTHR31428:SF6">
    <property type="entry name" value="REPULSIVE GUIDANCE MOLECULE B HOMOLOG DRAG-1"/>
    <property type="match status" value="1"/>
</dbReference>
<keyword evidence="4" id="KW-0336">GPI-anchor</keyword>
<evidence type="ECO:0000256" key="2">
    <source>
        <dbReference type="ARBA" id="ARBA00005321"/>
    </source>
</evidence>
<dbReference type="EMBL" id="JBICBT010000753">
    <property type="protein sequence ID" value="KAL3102636.1"/>
    <property type="molecule type" value="Genomic_DNA"/>
</dbReference>
<name>A0ABD2KI77_9BILA</name>
<evidence type="ECO:0000256" key="7">
    <source>
        <dbReference type="ARBA" id="ARBA00023180"/>
    </source>
</evidence>
<evidence type="ECO:0000313" key="13">
    <source>
        <dbReference type="Proteomes" id="UP001620626"/>
    </source>
</evidence>
<evidence type="ECO:0000259" key="10">
    <source>
        <dbReference type="Pfam" id="PF06534"/>
    </source>
</evidence>
<evidence type="ECO:0000256" key="5">
    <source>
        <dbReference type="ARBA" id="ARBA00022729"/>
    </source>
</evidence>
<dbReference type="AlphaFoldDB" id="A0ABD2KI77"/>
<evidence type="ECO:0000313" key="12">
    <source>
        <dbReference type="EMBL" id="KAL3102636.1"/>
    </source>
</evidence>
<feature type="domain" description="Repulsive guidance molecule C-terminal" evidence="10">
    <location>
        <begin position="223"/>
        <end position="433"/>
    </location>
</feature>
<reference evidence="12 13" key="1">
    <citation type="submission" date="2024-10" db="EMBL/GenBank/DDBJ databases">
        <authorList>
            <person name="Kim D."/>
        </authorList>
    </citation>
    <scope>NUCLEOTIDE SEQUENCE [LARGE SCALE GENOMIC DNA]</scope>
    <source>
        <strain evidence="12">BH-2024</strain>
    </source>
</reference>
<dbReference type="GO" id="GO:0098552">
    <property type="term" value="C:side of membrane"/>
    <property type="evidence" value="ECO:0007669"/>
    <property type="project" value="UniProtKB-KW"/>
</dbReference>
<keyword evidence="8" id="KW-0449">Lipoprotein</keyword>
<accession>A0ABD2KI77</accession>
<feature type="domain" description="Repulsive guidance molecule N-terminal" evidence="11">
    <location>
        <begin position="81"/>
        <end position="149"/>
    </location>
</feature>
<dbReference type="PANTHER" id="PTHR31428">
    <property type="entry name" value="RGM DOMAIN FAMILY MEMBER DRAG-1"/>
    <property type="match status" value="1"/>
</dbReference>
<dbReference type="Pfam" id="PF06534">
    <property type="entry name" value="RGM_C"/>
    <property type="match status" value="1"/>
</dbReference>
<sequence>MQNPFITPRGRAEEQQQKNPKKNPLGWRGMGNRTTDGRTDRRGEALRNSTQSGSYSISCLSMLIFGVSSADDHFFVGPMPCLVDVCTGTFKRSVDENRSLGPSSTVEHCLLLKSYRQCLNDTFRHCLTQLDFHSAATTATRQWHKFECHRLLTLSKSTDQTEQQISAADEQMKCPLMSNFDGREAAENEVGSSMAVDEEYYYSEEEEENDKNHRQRSDGKRPLFCAIFGQLHLRPFHDLSLSQIDQCAFAGARPLIDHPFFLVQITASDLLANSNKTTDQSNETKLFGITKVAVIIRPKKGCVNERKVYLADASADQQNDALPATFADGSLESGAVLSGKRAVEIVRSTKEIAKISLNHIDTQISITSIGNLFFNVFVRLRSPKIENVKEFQSSLCVQNCPDGAKMDEYSALLNSNKEIRELCSKIVDELTAKDGEEKSANRRHNWISAICEKDLAKASVAKAFPTTHWLNSLIYAATEIEIASVNGQFYNATRQTIDKIFDGDPLSKDDKVSPFIDSGRLSDKKAINGHQNKAKEFEWLSHSKHKYFSSKARDK</sequence>
<dbReference type="Pfam" id="PF06535">
    <property type="entry name" value="RGM_N"/>
    <property type="match status" value="1"/>
</dbReference>
<dbReference type="GO" id="GO:0005886">
    <property type="term" value="C:plasma membrane"/>
    <property type="evidence" value="ECO:0007669"/>
    <property type="project" value="UniProtKB-SubCell"/>
</dbReference>
<evidence type="ECO:0000256" key="9">
    <source>
        <dbReference type="SAM" id="MobiDB-lite"/>
    </source>
</evidence>
<comment type="similarity">
    <text evidence="2">Belongs to the repulsive guidance molecule (RGM) family.</text>
</comment>
<feature type="region of interest" description="Disordered" evidence="9">
    <location>
        <begin position="1"/>
        <end position="49"/>
    </location>
</feature>
<keyword evidence="3" id="KW-1003">Cell membrane</keyword>
<evidence type="ECO:0000256" key="4">
    <source>
        <dbReference type="ARBA" id="ARBA00022622"/>
    </source>
</evidence>
<evidence type="ECO:0000256" key="8">
    <source>
        <dbReference type="ARBA" id="ARBA00023288"/>
    </source>
</evidence>
<proteinExistence type="inferred from homology"/>
<dbReference type="InterPro" id="IPR009496">
    <property type="entry name" value="RGM_C"/>
</dbReference>
<comment type="subcellular location">
    <subcellularLocation>
        <location evidence="1">Cell membrane</location>
        <topology evidence="1">Lipid-anchor</topology>
        <topology evidence="1">GPI-anchor</topology>
    </subcellularLocation>
</comment>
<keyword evidence="13" id="KW-1185">Reference proteome</keyword>
<evidence type="ECO:0000256" key="3">
    <source>
        <dbReference type="ARBA" id="ARBA00022475"/>
    </source>
</evidence>
<dbReference type="InterPro" id="IPR010536">
    <property type="entry name" value="RGM_N"/>
</dbReference>
<protein>
    <submittedName>
        <fullName evidence="12">Uncharacterized protein</fullName>
    </submittedName>
</protein>
<organism evidence="12 13">
    <name type="scientific">Heterodera trifolii</name>
    <dbReference type="NCBI Taxonomy" id="157864"/>
    <lineage>
        <taxon>Eukaryota</taxon>
        <taxon>Metazoa</taxon>
        <taxon>Ecdysozoa</taxon>
        <taxon>Nematoda</taxon>
        <taxon>Chromadorea</taxon>
        <taxon>Rhabditida</taxon>
        <taxon>Tylenchina</taxon>
        <taxon>Tylenchomorpha</taxon>
        <taxon>Tylenchoidea</taxon>
        <taxon>Heteroderidae</taxon>
        <taxon>Heteroderinae</taxon>
        <taxon>Heterodera</taxon>
    </lineage>
</organism>
<evidence type="ECO:0000256" key="6">
    <source>
        <dbReference type="ARBA" id="ARBA00023136"/>
    </source>
</evidence>
<dbReference type="Gene3D" id="3.40.1000.10">
    <property type="entry name" value="Mog1/PsbP, alpha/beta/alpha sandwich"/>
    <property type="match status" value="1"/>
</dbReference>
<dbReference type="InterPro" id="IPR040287">
    <property type="entry name" value="RGM"/>
</dbReference>